<dbReference type="GO" id="GO:0000978">
    <property type="term" value="F:RNA polymerase II cis-regulatory region sequence-specific DNA binding"/>
    <property type="evidence" value="ECO:0000318"/>
    <property type="project" value="GO_Central"/>
</dbReference>
<dbReference type="eggNOG" id="KOG3667">
    <property type="taxonomic scope" value="Eukaryota"/>
</dbReference>
<sequence>MTQWEKLQRLDSVYLQRLDELYGQDEFPMDVRHYLAHWIETQDWVRATQDPSVASVLFQVLLENLDNQHSRFLQETDTFLLQRNFRRFKQNFQGFQEDPCYLAKVIQWFLEKEQEILQSALLAEQVQLLQVQQNPMETDSQRCLDRKIEELRGKVQEMEHHVKSLEDQQDEFDFKYKTHMMEGNANEKEKKEEMRILQELLNRLDTSRKALLGRMSSVLDLAEELLNSLVGEELPAWRRRQQKACIGAPDSVCLQQLERWFTVEAESLFQLRKLLKKLEELMGKVTYEGDPFKTKKPALQKRGDTLLNELLKSAFIVETQPSMPQGKGPLVLRTNVQFSVKTRLLVKVPELNHSMKVTVAIDRDAQPVKGYRRFNVLGNSSKALNMAECTNGGMVADFRHLTLKEQKAGNGGKGMNDGTLSVTEELHIISFETHFEWCGVSVRLVTSTLPVVIISGASQQQNGWASVLWFNMLCTDPKNIEFFNSSSSATWPQLAEMLSWQFLSMTKRGLDSDQLGMIARKLFGKQQNYDSFRVTWARFSKENLPGLGFSFWLWFDGILVLVKNFLEKLWKDGYIMGFVSKGSEKVLLKKKQDGTFLLRFSESSRDGAITFSWVEYSVEGKPSVRSVQPFTREDLKQIPLPEIIRNFQILVAENVPENPLKYLYPNIPKDEAFGKYYSHSNTDEKSYKDYLKHKLVFVSSENTVEAQ</sequence>
<proteinExistence type="inferred from homology"/>
<keyword evidence="6 12" id="KW-0727">SH2 domain</keyword>
<dbReference type="FunFam" id="1.20.1050.20:FF:000001">
    <property type="entry name" value="Signal transducer and activator of transcription"/>
    <property type="match status" value="1"/>
</dbReference>
<dbReference type="Pfam" id="PF00017">
    <property type="entry name" value="SH2"/>
    <property type="match status" value="1"/>
</dbReference>
<dbReference type="EMBL" id="AHAT01032462">
    <property type="status" value="NOT_ANNOTATED_CDS"/>
    <property type="molecule type" value="Genomic_DNA"/>
</dbReference>
<reference evidence="16" key="3">
    <citation type="submission" date="2025-09" db="UniProtKB">
        <authorList>
            <consortium name="Ensembl"/>
        </authorList>
    </citation>
    <scope>IDENTIFICATION</scope>
</reference>
<dbReference type="GO" id="GO:0006952">
    <property type="term" value="P:defense response"/>
    <property type="evidence" value="ECO:0000318"/>
    <property type="project" value="GO_Central"/>
</dbReference>
<keyword evidence="9 13" id="KW-0010">Activator</keyword>
<dbReference type="SUPFAM" id="SSF49417">
    <property type="entry name" value="p53-like transcription factors"/>
    <property type="match status" value="1"/>
</dbReference>
<dbReference type="InterPro" id="IPR013801">
    <property type="entry name" value="STAT_TF_DNA-bd"/>
</dbReference>
<dbReference type="HOGENOM" id="CLU_014189_3_0_1"/>
<dbReference type="InterPro" id="IPR012345">
    <property type="entry name" value="STAT_TF_DNA-bd_N"/>
</dbReference>
<dbReference type="GO" id="GO:0005737">
    <property type="term" value="C:cytoplasm"/>
    <property type="evidence" value="ECO:0000318"/>
    <property type="project" value="GO_Central"/>
</dbReference>
<evidence type="ECO:0000256" key="11">
    <source>
        <dbReference type="ARBA" id="ARBA00023242"/>
    </source>
</evidence>
<organism evidence="16 17">
    <name type="scientific">Lepisosteus oculatus</name>
    <name type="common">Spotted gar</name>
    <dbReference type="NCBI Taxonomy" id="7918"/>
    <lineage>
        <taxon>Eukaryota</taxon>
        <taxon>Metazoa</taxon>
        <taxon>Chordata</taxon>
        <taxon>Craniata</taxon>
        <taxon>Vertebrata</taxon>
        <taxon>Euteleostomi</taxon>
        <taxon>Actinopterygii</taxon>
        <taxon>Neopterygii</taxon>
        <taxon>Holostei</taxon>
        <taxon>Semionotiformes</taxon>
        <taxon>Lepisosteidae</taxon>
        <taxon>Lepisosteus</taxon>
    </lineage>
</organism>
<dbReference type="Pfam" id="PF02865">
    <property type="entry name" value="STAT_int"/>
    <property type="match status" value="1"/>
</dbReference>
<evidence type="ECO:0000256" key="9">
    <source>
        <dbReference type="ARBA" id="ARBA00023159"/>
    </source>
</evidence>
<dbReference type="PROSITE" id="PS50001">
    <property type="entry name" value="SH2"/>
    <property type="match status" value="1"/>
</dbReference>
<dbReference type="EMBL" id="AHAT01032464">
    <property type="status" value="NOT_ANNOTATED_CDS"/>
    <property type="molecule type" value="Genomic_DNA"/>
</dbReference>
<dbReference type="Pfam" id="PF02864">
    <property type="entry name" value="STAT_bind"/>
    <property type="match status" value="1"/>
</dbReference>
<comment type="subcellular location">
    <subcellularLocation>
        <location evidence="2 13">Cytoplasm</location>
    </subcellularLocation>
    <subcellularLocation>
        <location evidence="1 13">Nucleus</location>
    </subcellularLocation>
</comment>
<dbReference type="InterPro" id="IPR013800">
    <property type="entry name" value="STAT_TF_alpha"/>
</dbReference>
<comment type="similarity">
    <text evidence="3 13">Belongs to the transcription factor STAT family.</text>
</comment>
<evidence type="ECO:0000259" key="15">
    <source>
        <dbReference type="PROSITE" id="PS50001"/>
    </source>
</evidence>
<dbReference type="FunFam" id="1.10.238.10:FF:000012">
    <property type="entry name" value="Signal transducer and activator of transcription"/>
    <property type="match status" value="1"/>
</dbReference>
<evidence type="ECO:0000256" key="10">
    <source>
        <dbReference type="ARBA" id="ARBA00023163"/>
    </source>
</evidence>
<keyword evidence="17" id="KW-1185">Reference proteome</keyword>
<evidence type="ECO:0000256" key="5">
    <source>
        <dbReference type="ARBA" id="ARBA00022553"/>
    </source>
</evidence>
<dbReference type="InterPro" id="IPR036535">
    <property type="entry name" value="STAT_N_sf"/>
</dbReference>
<accession>W5ML39</accession>
<dbReference type="GO" id="GO:0060337">
    <property type="term" value="P:type I interferon-mediated signaling pathway"/>
    <property type="evidence" value="ECO:0000318"/>
    <property type="project" value="GO_Central"/>
</dbReference>
<evidence type="ECO:0000256" key="6">
    <source>
        <dbReference type="ARBA" id="ARBA00022999"/>
    </source>
</evidence>
<dbReference type="InterPro" id="IPR048988">
    <property type="entry name" value="STAT_linker"/>
</dbReference>
<keyword evidence="10 13" id="KW-0804">Transcription</keyword>
<dbReference type="Ensembl" id="ENSLOCT00000009109.1">
    <property type="protein sequence ID" value="ENSLOCP00000009098.1"/>
    <property type="gene ID" value="ENSLOCG00000007484.1"/>
</dbReference>
<evidence type="ECO:0000256" key="13">
    <source>
        <dbReference type="RuleBase" id="RU046415"/>
    </source>
</evidence>
<dbReference type="GO" id="GO:0042127">
    <property type="term" value="P:regulation of cell population proliferation"/>
    <property type="evidence" value="ECO:0000318"/>
    <property type="project" value="GO_Central"/>
</dbReference>
<dbReference type="InterPro" id="IPR001217">
    <property type="entry name" value="STAT"/>
</dbReference>
<dbReference type="PANTHER" id="PTHR11801">
    <property type="entry name" value="SIGNAL TRANSDUCER AND ACTIVATOR OF TRANSCRIPTION"/>
    <property type="match status" value="1"/>
</dbReference>
<dbReference type="Pfam" id="PF01017">
    <property type="entry name" value="STAT_alpha"/>
    <property type="match status" value="1"/>
</dbReference>
<dbReference type="OMA" id="SQWERLM"/>
<dbReference type="Gene3D" id="1.20.1050.20">
    <property type="entry name" value="STAT transcription factor, all-alpha domain"/>
    <property type="match status" value="1"/>
</dbReference>
<dbReference type="Bgee" id="ENSLOCG00000007484">
    <property type="expression patterns" value="Expressed in zone of skin and 13 other cell types or tissues"/>
</dbReference>
<evidence type="ECO:0000256" key="14">
    <source>
        <dbReference type="SAM" id="Coils"/>
    </source>
</evidence>
<protein>
    <recommendedName>
        <fullName evidence="13">Signal transducer and activator of transcription</fullName>
    </recommendedName>
</protein>
<keyword evidence="8 13" id="KW-0238">DNA-binding</keyword>
<dbReference type="GO" id="GO:0070721">
    <property type="term" value="C:ISGF3 complex"/>
    <property type="evidence" value="ECO:0000318"/>
    <property type="project" value="GO_Central"/>
</dbReference>
<dbReference type="InParanoid" id="W5ML39"/>
<dbReference type="EMBL" id="AHAT01032461">
    <property type="status" value="NOT_ANNOTATED_CDS"/>
    <property type="molecule type" value="Genomic_DNA"/>
</dbReference>
<dbReference type="Proteomes" id="UP000018468">
    <property type="component" value="Linkage group LG4"/>
</dbReference>
<evidence type="ECO:0000256" key="1">
    <source>
        <dbReference type="ARBA" id="ARBA00004123"/>
    </source>
</evidence>
<feature type="domain" description="SH2" evidence="15">
    <location>
        <begin position="570"/>
        <end position="693"/>
    </location>
</feature>
<dbReference type="SUPFAM" id="SSF48092">
    <property type="entry name" value="Transcription factor STAT-4 N-domain"/>
    <property type="match status" value="1"/>
</dbReference>
<evidence type="ECO:0000313" key="17">
    <source>
        <dbReference type="Proteomes" id="UP000018468"/>
    </source>
</evidence>
<dbReference type="Gene3D" id="3.30.505.10">
    <property type="entry name" value="SH2 domain"/>
    <property type="match status" value="1"/>
</dbReference>
<dbReference type="InterPro" id="IPR013799">
    <property type="entry name" value="STAT_TF_prot_interaction"/>
</dbReference>
<evidence type="ECO:0000256" key="3">
    <source>
        <dbReference type="ARBA" id="ARBA00005586"/>
    </source>
</evidence>
<dbReference type="Gene3D" id="2.60.40.630">
    <property type="entry name" value="STAT transcription factor, DNA-binding domain"/>
    <property type="match status" value="1"/>
</dbReference>
<keyword evidence="11 13" id="KW-0539">Nucleus</keyword>
<dbReference type="GO" id="GO:0005634">
    <property type="term" value="C:nucleus"/>
    <property type="evidence" value="ECO:0000318"/>
    <property type="project" value="GO_Central"/>
</dbReference>
<evidence type="ECO:0000256" key="8">
    <source>
        <dbReference type="ARBA" id="ARBA00023125"/>
    </source>
</evidence>
<dbReference type="EMBL" id="AHAT01032465">
    <property type="status" value="NOT_ANNOTATED_CDS"/>
    <property type="molecule type" value="Genomic_DNA"/>
</dbReference>
<reference evidence="17" key="1">
    <citation type="submission" date="2011-12" db="EMBL/GenBank/DDBJ databases">
        <title>The Draft Genome of Lepisosteus oculatus.</title>
        <authorList>
            <consortium name="The Broad Institute Genome Assembly &amp; Analysis Group"/>
            <consortium name="Computational R&amp;D Group"/>
            <consortium name="and Sequencing Platform"/>
            <person name="Di Palma F."/>
            <person name="Alfoldi J."/>
            <person name="Johnson J."/>
            <person name="Berlin A."/>
            <person name="Gnerre S."/>
            <person name="Jaffe D."/>
            <person name="MacCallum I."/>
            <person name="Young S."/>
            <person name="Walker B.J."/>
            <person name="Lander E.S."/>
            <person name="Lindblad-Toh K."/>
        </authorList>
    </citation>
    <scope>NUCLEOTIDE SEQUENCE [LARGE SCALE GENOMIC DNA]</scope>
</reference>
<evidence type="ECO:0000313" key="16">
    <source>
        <dbReference type="Ensembl" id="ENSLOCP00000009098.1"/>
    </source>
</evidence>
<dbReference type="InterPro" id="IPR036860">
    <property type="entry name" value="SH2_dom_sf"/>
</dbReference>
<dbReference type="SUPFAM" id="SSF47655">
    <property type="entry name" value="STAT"/>
    <property type="match status" value="1"/>
</dbReference>
<dbReference type="GeneTree" id="ENSGT01050000244905"/>
<dbReference type="GO" id="GO:0000981">
    <property type="term" value="F:DNA-binding transcription factor activity, RNA polymerase II-specific"/>
    <property type="evidence" value="ECO:0000318"/>
    <property type="project" value="GO_Central"/>
</dbReference>
<dbReference type="Gene3D" id="1.10.532.10">
    <property type="entry name" value="STAT transcription factor, N-terminal domain"/>
    <property type="match status" value="1"/>
</dbReference>
<dbReference type="Gene3D" id="1.10.238.10">
    <property type="entry name" value="EF-hand"/>
    <property type="match status" value="1"/>
</dbReference>
<dbReference type="InterPro" id="IPR008967">
    <property type="entry name" value="p53-like_TF_DNA-bd_sf"/>
</dbReference>
<keyword evidence="7 13" id="KW-0805">Transcription regulation</keyword>
<dbReference type="FunFam" id="3.30.505.10:FF:000003">
    <property type="entry name" value="Signal transducer and activator of transcription"/>
    <property type="match status" value="1"/>
</dbReference>
<keyword evidence="14" id="KW-0175">Coiled coil</keyword>
<dbReference type="Pfam" id="PF21354">
    <property type="entry name" value="STAT_linker"/>
    <property type="match status" value="1"/>
</dbReference>
<keyword evidence="5 13" id="KW-0597">Phosphoprotein</keyword>
<reference evidence="16" key="2">
    <citation type="submission" date="2025-08" db="UniProtKB">
        <authorList>
            <consortium name="Ensembl"/>
        </authorList>
    </citation>
    <scope>IDENTIFICATION</scope>
</reference>
<dbReference type="GO" id="GO:0006357">
    <property type="term" value="P:regulation of transcription by RNA polymerase II"/>
    <property type="evidence" value="ECO:0000318"/>
    <property type="project" value="GO_Central"/>
</dbReference>
<dbReference type="AlphaFoldDB" id="W5ML39"/>
<evidence type="ECO:0000256" key="12">
    <source>
        <dbReference type="PROSITE-ProRule" id="PRU00191"/>
    </source>
</evidence>
<dbReference type="InterPro" id="IPR000980">
    <property type="entry name" value="SH2"/>
</dbReference>
<name>W5ML39_LEPOC</name>
<dbReference type="STRING" id="7918.ENSLOCP00000009098"/>
<keyword evidence="4 13" id="KW-0963">Cytoplasm</keyword>
<dbReference type="SMART" id="SM00964">
    <property type="entry name" value="STAT_int"/>
    <property type="match status" value="1"/>
</dbReference>
<dbReference type="SUPFAM" id="SSF55550">
    <property type="entry name" value="SH2 domain"/>
    <property type="match status" value="1"/>
</dbReference>
<dbReference type="EMBL" id="AHAT01032463">
    <property type="status" value="NOT_ANNOTATED_CDS"/>
    <property type="molecule type" value="Genomic_DNA"/>
</dbReference>
<dbReference type="InterPro" id="IPR015988">
    <property type="entry name" value="STAT_TF_CC"/>
</dbReference>
<evidence type="ECO:0000256" key="7">
    <source>
        <dbReference type="ARBA" id="ARBA00023015"/>
    </source>
</evidence>
<dbReference type="GO" id="GO:0007259">
    <property type="term" value="P:cell surface receptor signaling pathway via JAK-STAT"/>
    <property type="evidence" value="ECO:0000318"/>
    <property type="project" value="GO_Central"/>
</dbReference>
<feature type="coiled-coil region" evidence="14">
    <location>
        <begin position="141"/>
        <end position="207"/>
    </location>
</feature>
<dbReference type="GO" id="GO:0043434">
    <property type="term" value="P:response to peptide hormone"/>
    <property type="evidence" value="ECO:0000318"/>
    <property type="project" value="GO_Central"/>
</dbReference>
<evidence type="ECO:0000256" key="4">
    <source>
        <dbReference type="ARBA" id="ARBA00022490"/>
    </source>
</evidence>
<evidence type="ECO:0000256" key="2">
    <source>
        <dbReference type="ARBA" id="ARBA00004496"/>
    </source>
</evidence>
<dbReference type="FunFam" id="2.60.40.630:FF:000004">
    <property type="entry name" value="Signal transducer and activator of transcription"/>
    <property type="match status" value="1"/>
</dbReference>